<accession>A0A7C0X056</accession>
<dbReference type="AlphaFoldDB" id="A0A7C0X056"/>
<dbReference type="InterPro" id="IPR013324">
    <property type="entry name" value="RNA_pol_sigma_r3/r4-like"/>
</dbReference>
<sequence>MGYGRLTEKKIRYIVRHKQKGKSNREIAFEMRVSVSTVK</sequence>
<dbReference type="InterPro" id="IPR036388">
    <property type="entry name" value="WH-like_DNA-bd_sf"/>
</dbReference>
<evidence type="ECO:0000313" key="1">
    <source>
        <dbReference type="EMBL" id="HDM36115.1"/>
    </source>
</evidence>
<reference evidence="1" key="1">
    <citation type="journal article" date="2020" name="mSystems">
        <title>Genome- and Community-Level Interaction Insights into Carbon Utilization and Element Cycling Functions of Hydrothermarchaeota in Hydrothermal Sediment.</title>
        <authorList>
            <person name="Zhou Z."/>
            <person name="Liu Y."/>
            <person name="Xu W."/>
            <person name="Pan J."/>
            <person name="Luo Z.H."/>
            <person name="Li M."/>
        </authorList>
    </citation>
    <scope>NUCLEOTIDE SEQUENCE [LARGE SCALE GENOMIC DNA]</scope>
    <source>
        <strain evidence="1">HyVt-185</strain>
    </source>
</reference>
<feature type="non-terminal residue" evidence="1">
    <location>
        <position position="39"/>
    </location>
</feature>
<dbReference type="Gene3D" id="1.10.10.10">
    <property type="entry name" value="Winged helix-like DNA-binding domain superfamily/Winged helix DNA-binding domain"/>
    <property type="match status" value="1"/>
</dbReference>
<organism evidence="1">
    <name type="scientific">Candidatus Syntropharchaeum butanivorans</name>
    <dbReference type="NCBI Taxonomy" id="1839936"/>
    <lineage>
        <taxon>Archaea</taxon>
        <taxon>Methanobacteriati</taxon>
        <taxon>Methanobacteriota</taxon>
        <taxon>Stenosarchaea group</taxon>
        <taxon>Methanomicrobia</taxon>
        <taxon>Methanosarcinales</taxon>
        <taxon>ANME-2 cluster</taxon>
        <taxon>Candidatus Syntropharchaeum</taxon>
    </lineage>
</organism>
<comment type="caution">
    <text evidence="1">The sequence shown here is derived from an EMBL/GenBank/DDBJ whole genome shotgun (WGS) entry which is preliminary data.</text>
</comment>
<proteinExistence type="predicted"/>
<name>A0A7C0X056_9EURY</name>
<dbReference type="SUPFAM" id="SSF88659">
    <property type="entry name" value="Sigma3 and sigma4 domains of RNA polymerase sigma factors"/>
    <property type="match status" value="1"/>
</dbReference>
<protein>
    <submittedName>
        <fullName evidence="1">Response regulator transcription factor</fullName>
    </submittedName>
</protein>
<gene>
    <name evidence="1" type="ORF">ENG09_02515</name>
</gene>
<dbReference type="EMBL" id="DQZR01000104">
    <property type="protein sequence ID" value="HDM36115.1"/>
    <property type="molecule type" value="Genomic_DNA"/>
</dbReference>
<dbReference type="Proteomes" id="UP000885863">
    <property type="component" value="Unassembled WGS sequence"/>
</dbReference>